<accession>A0A5N7MCL9</accession>
<evidence type="ECO:0000313" key="2">
    <source>
        <dbReference type="EMBL" id="MPR23844.1"/>
    </source>
</evidence>
<protein>
    <recommendedName>
        <fullName evidence="1">DNA polymerase helix-hairpin-helix motif domain-containing protein</fullName>
    </recommendedName>
</protein>
<proteinExistence type="predicted"/>
<dbReference type="InterPro" id="IPR004805">
    <property type="entry name" value="DnaE2/DnaE/PolC"/>
</dbReference>
<evidence type="ECO:0000259" key="1">
    <source>
        <dbReference type="Pfam" id="PF14579"/>
    </source>
</evidence>
<dbReference type="PANTHER" id="PTHR32294">
    <property type="entry name" value="DNA POLYMERASE III SUBUNIT ALPHA"/>
    <property type="match status" value="1"/>
</dbReference>
<feature type="domain" description="DNA polymerase helix-hairpin-helix motif" evidence="1">
    <location>
        <begin position="61"/>
        <end position="144"/>
    </location>
</feature>
<dbReference type="RefSeq" id="WP_152708741.1">
    <property type="nucleotide sequence ID" value="NZ_VOSJ01000001.1"/>
</dbReference>
<gene>
    <name evidence="2" type="ORF">FS320_01060</name>
</gene>
<reference evidence="2 3" key="1">
    <citation type="journal article" date="2019" name="Syst. Appl. Microbiol.">
        <title>Microvirga tunisiensis sp. nov., a root nodule symbiotic bacterium isolated from Lupinus micranthus and L. luteus grown in Northern Tunisia.</title>
        <authorList>
            <person name="Msaddak A."/>
            <person name="Rejili M."/>
            <person name="Duran D."/>
            <person name="Mars M."/>
            <person name="Palacios J.M."/>
            <person name="Ruiz-Argueso T."/>
            <person name="Rey L."/>
            <person name="Imperial J."/>
        </authorList>
    </citation>
    <scope>NUCLEOTIDE SEQUENCE [LARGE SCALE GENOMIC DNA]</scope>
    <source>
        <strain evidence="2 3">Lmie10</strain>
    </source>
</reference>
<dbReference type="GO" id="GO:0006260">
    <property type="term" value="P:DNA replication"/>
    <property type="evidence" value="ECO:0007669"/>
    <property type="project" value="InterPro"/>
</dbReference>
<dbReference type="InterPro" id="IPR029460">
    <property type="entry name" value="DNAPol_HHH"/>
</dbReference>
<dbReference type="EMBL" id="VOSK01000001">
    <property type="protein sequence ID" value="MPR23844.1"/>
    <property type="molecule type" value="Genomic_DNA"/>
</dbReference>
<evidence type="ECO:0000313" key="3">
    <source>
        <dbReference type="Proteomes" id="UP000403266"/>
    </source>
</evidence>
<sequence>MEKFADYGFNKSHAAAYARISWITAWLKTHHTVAFMAANMDYDRSDADKLEAVVREAERLGIAVLPPDINVSTATFDPEGNHAIRFPLAGLSGISGSTAADVVRNRTLQGPFRSASDAVARLFETGLNRAQIVTLIDAGAFDPLIDHSSRERRFDLREIVSDMTGGKVDRSAPSLFEDLQSETAIDAERRLRRQALAQGKLPPPPPQAVSEEIEAETKAIGFRLRNHPADAYKILSYRIAASPVSAVGKVRNDTTFTVIAQIEAIYPAKDRRPAGIDATGVELIISDSSGRIRAFAESPTKAPQAGDVAVLQLVSRNDGRVLSSWQTPDEARKTSSPAVVVQADSRLTATPARELETQVKTSIRLYGKGGTYRLVYFNAGPVIADGHETQQNEIKTLFNRVNPTAEFIQSVEAIDGVVSVAVEA</sequence>
<dbReference type="Proteomes" id="UP000403266">
    <property type="component" value="Unassembled WGS sequence"/>
</dbReference>
<dbReference type="OrthoDB" id="9803237at2"/>
<keyword evidence="3" id="KW-1185">Reference proteome</keyword>
<name>A0A5N7MCL9_9HYPH</name>
<dbReference type="AlphaFoldDB" id="A0A5N7MCL9"/>
<comment type="caution">
    <text evidence="2">The sequence shown here is derived from an EMBL/GenBank/DDBJ whole genome shotgun (WGS) entry which is preliminary data.</text>
</comment>
<organism evidence="2 3">
    <name type="scientific">Microvirga tunisiensis</name>
    <dbReference type="NCBI Taxonomy" id="2108360"/>
    <lineage>
        <taxon>Bacteria</taxon>
        <taxon>Pseudomonadati</taxon>
        <taxon>Pseudomonadota</taxon>
        <taxon>Alphaproteobacteria</taxon>
        <taxon>Hyphomicrobiales</taxon>
        <taxon>Methylobacteriaceae</taxon>
        <taxon>Microvirga</taxon>
    </lineage>
</organism>
<dbReference type="Pfam" id="PF14579">
    <property type="entry name" value="HHH_6"/>
    <property type="match status" value="1"/>
</dbReference>
<dbReference type="Gene3D" id="1.10.150.870">
    <property type="match status" value="1"/>
</dbReference>
<dbReference type="GO" id="GO:0008408">
    <property type="term" value="F:3'-5' exonuclease activity"/>
    <property type="evidence" value="ECO:0007669"/>
    <property type="project" value="InterPro"/>
</dbReference>